<comment type="caution">
    <text evidence="1">The sequence shown here is derived from an EMBL/GenBank/DDBJ whole genome shotgun (WGS) entry which is preliminary data.</text>
</comment>
<dbReference type="Proteomes" id="UP001602245">
    <property type="component" value="Unassembled WGS sequence"/>
</dbReference>
<dbReference type="RefSeq" id="WP_020509365.1">
    <property type="nucleotide sequence ID" value="NZ_JBIAZU010000001.1"/>
</dbReference>
<dbReference type="EMBL" id="JBIAZU010000001">
    <property type="protein sequence ID" value="MFF5289020.1"/>
    <property type="molecule type" value="Genomic_DNA"/>
</dbReference>
<evidence type="ECO:0000313" key="1">
    <source>
        <dbReference type="EMBL" id="MFF5289020.1"/>
    </source>
</evidence>
<name>A0ABW6W9M1_9ACTN</name>
<keyword evidence="2" id="KW-1185">Reference proteome</keyword>
<gene>
    <name evidence="1" type="ORF">ACFY35_06260</name>
</gene>
<proteinExistence type="predicted"/>
<evidence type="ECO:0000313" key="2">
    <source>
        <dbReference type="Proteomes" id="UP001602245"/>
    </source>
</evidence>
<accession>A0ABW6W9M1</accession>
<sequence length="238" mass="25180">MGTDWQSEADRLRSDLPVQLSMIAEDVAAQLSRGKDERLPEALIGADGVLARVAVLGDGPSLDQAAAVIEPHLSRAIAATETGAGPAGLPLVTTGIVNLIAVLRCAGRRDDPADQERILLLLDRVASDQRGLLRVETARRACLTALAFGRPDQARALWSTTEKAGRLTRKPVAAPIGELATADDITAAWRDLLGAFPALLDDRLMTWGELVVAGRAVHHVHGGIPEGRVVAAIRAELP</sequence>
<reference evidence="1 2" key="1">
    <citation type="submission" date="2024-10" db="EMBL/GenBank/DDBJ databases">
        <title>The Natural Products Discovery Center: Release of the First 8490 Sequenced Strains for Exploring Actinobacteria Biosynthetic Diversity.</title>
        <authorList>
            <person name="Kalkreuter E."/>
            <person name="Kautsar S.A."/>
            <person name="Yang D."/>
            <person name="Bader C.D."/>
            <person name="Teijaro C.N."/>
            <person name="Fluegel L."/>
            <person name="Davis C.M."/>
            <person name="Simpson J.R."/>
            <person name="Lauterbach L."/>
            <person name="Steele A.D."/>
            <person name="Gui C."/>
            <person name="Meng S."/>
            <person name="Li G."/>
            <person name="Viehrig K."/>
            <person name="Ye F."/>
            <person name="Su P."/>
            <person name="Kiefer A.F."/>
            <person name="Nichols A."/>
            <person name="Cepeda A.J."/>
            <person name="Yan W."/>
            <person name="Fan B."/>
            <person name="Jiang Y."/>
            <person name="Adhikari A."/>
            <person name="Zheng C.-J."/>
            <person name="Schuster L."/>
            <person name="Cowan T.M."/>
            <person name="Smanski M.J."/>
            <person name="Chevrette M.G."/>
            <person name="De Carvalho L.P.S."/>
            <person name="Shen B."/>
        </authorList>
    </citation>
    <scope>NUCLEOTIDE SEQUENCE [LARGE SCALE GENOMIC DNA]</scope>
    <source>
        <strain evidence="1 2">NPDC000087</strain>
    </source>
</reference>
<protein>
    <submittedName>
        <fullName evidence="1">Uncharacterized protein</fullName>
    </submittedName>
</protein>
<organism evidence="1 2">
    <name type="scientific">Paractinoplanes globisporus</name>
    <dbReference type="NCBI Taxonomy" id="113565"/>
    <lineage>
        <taxon>Bacteria</taxon>
        <taxon>Bacillati</taxon>
        <taxon>Actinomycetota</taxon>
        <taxon>Actinomycetes</taxon>
        <taxon>Micromonosporales</taxon>
        <taxon>Micromonosporaceae</taxon>
        <taxon>Paractinoplanes</taxon>
    </lineage>
</organism>